<feature type="binding site" evidence="4">
    <location>
        <begin position="639"/>
        <end position="646"/>
    </location>
    <ligand>
        <name>ATP</name>
        <dbReference type="ChEBI" id="CHEBI:30616"/>
    </ligand>
</feature>
<dbReference type="InterPro" id="IPR050206">
    <property type="entry name" value="FtsK/SpoIIIE/SftA"/>
</dbReference>
<dbReference type="SMART" id="SM00382">
    <property type="entry name" value="AAA"/>
    <property type="match status" value="3"/>
</dbReference>
<evidence type="ECO:0000256" key="4">
    <source>
        <dbReference type="PROSITE-ProRule" id="PRU00289"/>
    </source>
</evidence>
<evidence type="ECO:0000259" key="6">
    <source>
        <dbReference type="PROSITE" id="PS50006"/>
    </source>
</evidence>
<feature type="domain" description="FtsK" evidence="7">
    <location>
        <begin position="951"/>
        <end position="1145"/>
    </location>
</feature>
<evidence type="ECO:0000259" key="7">
    <source>
        <dbReference type="PROSITE" id="PS50901"/>
    </source>
</evidence>
<keyword evidence="3 4" id="KW-0067">ATP-binding</keyword>
<evidence type="ECO:0000256" key="2">
    <source>
        <dbReference type="ARBA" id="ARBA00022741"/>
    </source>
</evidence>
<feature type="domain" description="FHA" evidence="6">
    <location>
        <begin position="119"/>
        <end position="167"/>
    </location>
</feature>
<dbReference type="InterPro" id="IPR032030">
    <property type="entry name" value="YscD_cytoplasmic_dom"/>
</dbReference>
<dbReference type="CDD" id="cd01127">
    <property type="entry name" value="TrwB_TraG_TraD_VirD4"/>
    <property type="match status" value="1"/>
</dbReference>
<evidence type="ECO:0000313" key="9">
    <source>
        <dbReference type="Proteomes" id="UP001430172"/>
    </source>
</evidence>
<reference evidence="8" key="1">
    <citation type="submission" date="2021-02" db="EMBL/GenBank/DDBJ databases">
        <title>Phycicoccus sp. MQZ13P-5T, whole genome shotgun sequence.</title>
        <authorList>
            <person name="Tuo L."/>
        </authorList>
    </citation>
    <scope>NUCLEOTIDE SEQUENCE</scope>
    <source>
        <strain evidence="8">MQZ13P-5</strain>
    </source>
</reference>
<feature type="compositionally biased region" description="Basic and acidic residues" evidence="5">
    <location>
        <begin position="300"/>
        <end position="315"/>
    </location>
</feature>
<keyword evidence="2 4" id="KW-0547">Nucleotide-binding</keyword>
<dbReference type="Pfam" id="PF01580">
    <property type="entry name" value="FtsK_SpoIIIE"/>
    <property type="match status" value="2"/>
</dbReference>
<dbReference type="SMART" id="SM00240">
    <property type="entry name" value="FHA"/>
    <property type="match status" value="1"/>
</dbReference>
<dbReference type="Pfam" id="PF16697">
    <property type="entry name" value="Yop-YscD_cpl"/>
    <property type="match status" value="1"/>
</dbReference>
<sequence>MPTWTLSVSPAAETALPAVDVTVEAQPHATVADLARALGGHLAPDRRELLVVPTSAGRPWPAATRLSECAMRTGDLVDVVTVPAGWLERPAPAREVRAVLRVVDGPDAGRTVGITTPSVVVGRAADATVRLTDPLVSARHARLDLTGEPTVVDEGSANGTLVDGVRVTRATPLPVGTPVVVGGTTFVLDRDATADPASDSVYRSPRFGPALEVDDLEVASPPTKPKPTPLQWAMVALPVVMGVGLYLQTRSPFALTYVFAWPMVMATGWWQQRRAARKEHEAALAAWRRRLARTTDRLDAQAAEQHRRAVEDHPDPPVLLRRAGNRDGSLWVRREDGPDFLAVRVGRGPVPALLTATLREGGDEEVTEEVQAELERRRTVPDTPVLAPMALGGLVAVVGPADEVDAAVRAMVTRVCLDHSPVDVSVAAVLSPARAHHETWLRWMPHARPRVGGEPSIAVGAPDGQRLLDRLLAEDGGHGHTVLVVDASAGLQRRSLEAAAAVAAERRLHLVVLGEDAATVPASTDLLLDLTERHLSVRDRGGRQGLGSTDALALGDAWRAARLVTSKVDEAAVLPADSALPARVRLPELMADLADLDDVEAVIGRWGSSTGLRAQVGAGVDGVVTLDLREDGPHGLVAGTTGSGKSELLQTLLCSLAANTPPSRLTFLLVDYKGGAAFRECADLPHTVGYITDLTPALVQRALTSLGAEIAHREELLAEHGAKDLVHLEREHPELAPPSLLICIDEFAALTAEVPDFVEGMVNLAQRGRSLGMHLLLATQRPAGVVTPAIRANTDLRIALRIASDEDSRDVIDTPDAAHISRRTPGRAWVRRTGHGTAEMVQAAWVGAREPLRTESAAALVRPFTAARPAEGTGRGTGSERLDPRTDLDRCVRTIRAAHDRLGSPDPRRPWLPALPAELLLDPAAVVADATTTGSGRVPLGRADDPQRQTQPGLVVDYAATGHLLVHGASGSGKTELLRSVAAAASLVDAHAPGSVAPYVYGIDLAGGGLGVLEALPTAASVVGEQHVGRIMRLVRVLRATVEDRSAALAAAGAADLAALARAGRPLPRVHLLVDNLPALLDLLDGGGAVRRAHTEMLQAVLQNGRRVGIHVTATAPGRGGVPTAMAAAFGTRLTLRMPTEDDYVMLGVPHRLLDAESPAGAAVWSGRRAQVATVAGGAGTVEPGQLEEVATLLRTAVDGRASGAVPPMPTLVPAHALPAPEGSRVAVGVLADDVSPLVVDLLGGPVLVAGRARSGRTSVLAGLASLASRSSEPPSAAAWFGIRAPEGPQHLADPDALTTWLEERLASQRAGAAWDLLLVDDAHRLDRDLEHRPELAALVALVERAAQHRVAVVVAADADDARTRSMSPGVVQSVRRSRRGLLLQPDGLDGTVLAVTVPTQSVEPLTGPGRGTWCADGVVTPVHAVTDVEGAPR</sequence>
<dbReference type="EMBL" id="JAFDVD010000020">
    <property type="protein sequence ID" value="MBM6401947.1"/>
    <property type="molecule type" value="Genomic_DNA"/>
</dbReference>
<feature type="region of interest" description="Disordered" evidence="5">
    <location>
        <begin position="300"/>
        <end position="319"/>
    </location>
</feature>
<comment type="caution">
    <text evidence="8">The sequence shown here is derived from an EMBL/GenBank/DDBJ whole genome shotgun (WGS) entry which is preliminary data.</text>
</comment>
<gene>
    <name evidence="8" type="ORF">JQN70_16230</name>
</gene>
<keyword evidence="9" id="KW-1185">Reference proteome</keyword>
<dbReference type="PANTHER" id="PTHR22683:SF1">
    <property type="entry name" value="TYPE VII SECRETION SYSTEM PROTEIN ESSC"/>
    <property type="match status" value="1"/>
</dbReference>
<evidence type="ECO:0000256" key="1">
    <source>
        <dbReference type="ARBA" id="ARBA00022553"/>
    </source>
</evidence>
<dbReference type="RefSeq" id="WP_204132421.1">
    <property type="nucleotide sequence ID" value="NZ_JAFDVD010000020.1"/>
</dbReference>
<dbReference type="Gene3D" id="3.40.50.300">
    <property type="entry name" value="P-loop containing nucleotide triphosphate hydrolases"/>
    <property type="match status" value="3"/>
</dbReference>
<evidence type="ECO:0000256" key="5">
    <source>
        <dbReference type="SAM" id="MobiDB-lite"/>
    </source>
</evidence>
<dbReference type="InterPro" id="IPR002543">
    <property type="entry name" value="FtsK_dom"/>
</dbReference>
<evidence type="ECO:0000256" key="3">
    <source>
        <dbReference type="ARBA" id="ARBA00022840"/>
    </source>
</evidence>
<dbReference type="PANTHER" id="PTHR22683">
    <property type="entry name" value="SPORULATION PROTEIN RELATED"/>
    <property type="match status" value="1"/>
</dbReference>
<feature type="domain" description="FtsK" evidence="7">
    <location>
        <begin position="621"/>
        <end position="809"/>
    </location>
</feature>
<feature type="binding site" evidence="4">
    <location>
        <begin position="968"/>
        <end position="975"/>
    </location>
    <ligand>
        <name>ATP</name>
        <dbReference type="ChEBI" id="CHEBI:30616"/>
    </ligand>
</feature>
<proteinExistence type="predicted"/>
<dbReference type="Proteomes" id="UP001430172">
    <property type="component" value="Unassembled WGS sequence"/>
</dbReference>
<dbReference type="PROSITE" id="PS50901">
    <property type="entry name" value="FTSK"/>
    <property type="match status" value="2"/>
</dbReference>
<dbReference type="InterPro" id="IPR027417">
    <property type="entry name" value="P-loop_NTPase"/>
</dbReference>
<accession>A0ABS2CPX8</accession>
<evidence type="ECO:0000313" key="8">
    <source>
        <dbReference type="EMBL" id="MBM6401947.1"/>
    </source>
</evidence>
<dbReference type="PROSITE" id="PS50006">
    <property type="entry name" value="FHA_DOMAIN"/>
    <property type="match status" value="1"/>
</dbReference>
<dbReference type="SUPFAM" id="SSF52540">
    <property type="entry name" value="P-loop containing nucleoside triphosphate hydrolases"/>
    <property type="match status" value="2"/>
</dbReference>
<dbReference type="InterPro" id="IPR008984">
    <property type="entry name" value="SMAD_FHA_dom_sf"/>
</dbReference>
<dbReference type="SUPFAM" id="SSF49879">
    <property type="entry name" value="SMAD/FHA domain"/>
    <property type="match status" value="1"/>
</dbReference>
<protein>
    <submittedName>
        <fullName evidence="8">FHA domain-containing protein</fullName>
    </submittedName>
</protein>
<organism evidence="8 9">
    <name type="scientific">Phycicoccus sonneratiae</name>
    <dbReference type="NCBI Taxonomy" id="2807628"/>
    <lineage>
        <taxon>Bacteria</taxon>
        <taxon>Bacillati</taxon>
        <taxon>Actinomycetota</taxon>
        <taxon>Actinomycetes</taxon>
        <taxon>Micrococcales</taxon>
        <taxon>Intrasporangiaceae</taxon>
        <taxon>Phycicoccus</taxon>
    </lineage>
</organism>
<dbReference type="InterPro" id="IPR003593">
    <property type="entry name" value="AAA+_ATPase"/>
</dbReference>
<dbReference type="CDD" id="cd00060">
    <property type="entry name" value="FHA"/>
    <property type="match status" value="1"/>
</dbReference>
<dbReference type="InterPro" id="IPR000253">
    <property type="entry name" value="FHA_dom"/>
</dbReference>
<name>A0ABS2CPX8_9MICO</name>
<keyword evidence="1" id="KW-0597">Phosphoprotein</keyword>
<dbReference type="Gene3D" id="2.60.200.20">
    <property type="match status" value="1"/>
</dbReference>